<evidence type="ECO:0000313" key="1">
    <source>
        <dbReference type="EMBL" id="CAB4144037.1"/>
    </source>
</evidence>
<accession>A0A6J5MDV9</accession>
<gene>
    <name evidence="1" type="ORF">UFOVP460_14</name>
</gene>
<dbReference type="EMBL" id="LR796434">
    <property type="protein sequence ID" value="CAB4144037.1"/>
    <property type="molecule type" value="Genomic_DNA"/>
</dbReference>
<name>A0A6J5MDV9_9CAUD</name>
<organism evidence="1">
    <name type="scientific">uncultured Caudovirales phage</name>
    <dbReference type="NCBI Taxonomy" id="2100421"/>
    <lineage>
        <taxon>Viruses</taxon>
        <taxon>Duplodnaviria</taxon>
        <taxon>Heunggongvirae</taxon>
        <taxon>Uroviricota</taxon>
        <taxon>Caudoviricetes</taxon>
        <taxon>Peduoviridae</taxon>
        <taxon>Maltschvirus</taxon>
        <taxon>Maltschvirus maltsch</taxon>
    </lineage>
</organism>
<sequence length="341" mass="34972">MGKSKKIQAPTPRSYQQEMMDALSAQEAIQPRLLALEQQYTPLWQEVQRKALLNQQNIQNELYAQQIPKSAELSSQYASAMAPAFGQIGATARSAYEQTLDPSVRGLLGGLGQQAQEGLTLGSALSAAETQQAQQAARAAMAARGLTGNQAVSQEVLNTFNMGQARQLQRQQLAASVYGMGQQSAQQAMGLYGGTMIGAAQGFSPTSAYQMATAANQGLGPQFFQPESQYNASLITANRKEAMDVAIANQQASNANRLAAINAVGQIAGSAIGAFGGGGIGSTGSSMGNLGGQFSSASGGSAIGGGLNLGNYSLGGGGAGISNMSGGGYSFSSGNGFNKMK</sequence>
<proteinExistence type="predicted"/>
<protein>
    <submittedName>
        <fullName evidence="1">Uncharacterized protein</fullName>
    </submittedName>
</protein>
<reference evidence="1" key="1">
    <citation type="submission" date="2020-04" db="EMBL/GenBank/DDBJ databases">
        <authorList>
            <person name="Chiriac C."/>
            <person name="Salcher M."/>
            <person name="Ghai R."/>
            <person name="Kavagutti S V."/>
        </authorList>
    </citation>
    <scope>NUCLEOTIDE SEQUENCE</scope>
</reference>